<reference evidence="2" key="1">
    <citation type="journal article" date="2020" name="Stud. Mycol.">
        <title>101 Dothideomycetes genomes: a test case for predicting lifestyles and emergence of pathogens.</title>
        <authorList>
            <person name="Haridas S."/>
            <person name="Albert R."/>
            <person name="Binder M."/>
            <person name="Bloem J."/>
            <person name="Labutti K."/>
            <person name="Salamov A."/>
            <person name="Andreopoulos B."/>
            <person name="Baker S."/>
            <person name="Barry K."/>
            <person name="Bills G."/>
            <person name="Bluhm B."/>
            <person name="Cannon C."/>
            <person name="Castanera R."/>
            <person name="Culley D."/>
            <person name="Daum C."/>
            <person name="Ezra D."/>
            <person name="Gonzalez J."/>
            <person name="Henrissat B."/>
            <person name="Kuo A."/>
            <person name="Liang C."/>
            <person name="Lipzen A."/>
            <person name="Lutzoni F."/>
            <person name="Magnuson J."/>
            <person name="Mondo S."/>
            <person name="Nolan M."/>
            <person name="Ohm R."/>
            <person name="Pangilinan J."/>
            <person name="Park H.-J."/>
            <person name="Ramirez L."/>
            <person name="Alfaro M."/>
            <person name="Sun H."/>
            <person name="Tritt A."/>
            <person name="Yoshinaga Y."/>
            <person name="Zwiers L.-H."/>
            <person name="Turgeon B."/>
            <person name="Goodwin S."/>
            <person name="Spatafora J."/>
            <person name="Crous P."/>
            <person name="Grigoriev I."/>
        </authorList>
    </citation>
    <scope>NUCLEOTIDE SEQUENCE</scope>
    <source>
        <strain evidence="2">CBS 122681</strain>
    </source>
</reference>
<feature type="region of interest" description="Disordered" evidence="1">
    <location>
        <begin position="166"/>
        <end position="194"/>
    </location>
</feature>
<dbReference type="AlphaFoldDB" id="A0A6A6SSD5"/>
<dbReference type="EMBL" id="MU004472">
    <property type="protein sequence ID" value="KAF2649947.1"/>
    <property type="molecule type" value="Genomic_DNA"/>
</dbReference>
<feature type="compositionally biased region" description="Basic and acidic residues" evidence="1">
    <location>
        <begin position="184"/>
        <end position="194"/>
    </location>
</feature>
<evidence type="ECO:0000256" key="1">
    <source>
        <dbReference type="SAM" id="MobiDB-lite"/>
    </source>
</evidence>
<dbReference type="Proteomes" id="UP000799324">
    <property type="component" value="Unassembled WGS sequence"/>
</dbReference>
<proteinExistence type="predicted"/>
<sequence>MPYLLRRHYTAHECPFFLLRTPPTSPSTSSERLDADILADCRAWGWYTRYRFPRHTKNRFGGAAGKNKTWEDWTKAQERDGTKKELVQLWKAETAERARLVGKREEKRRAGVPVGWRENVRAYKAVFWDRWSRSRGKTTIKTKEMCPHGCKRQGQTMRNLKSAWSRAGTSGSAMVRTASFEDPGSGKRRDRDGDWTRDVRKRALSLDDVGIGRVSMETVSLDGSLEERLEAHRLERGRRLGASSDDASSSGTDSLVERLEELELEARRGNRTGYLSVP</sequence>
<accession>A0A6A6SSD5</accession>
<keyword evidence="3" id="KW-1185">Reference proteome</keyword>
<name>A0A6A6SSD5_9PLEO</name>
<gene>
    <name evidence="2" type="ORF">K491DRAFT_157817</name>
</gene>
<protein>
    <submittedName>
        <fullName evidence="2">Uncharacterized protein</fullName>
    </submittedName>
</protein>
<evidence type="ECO:0000313" key="3">
    <source>
        <dbReference type="Proteomes" id="UP000799324"/>
    </source>
</evidence>
<feature type="compositionally biased region" description="Low complexity" evidence="1">
    <location>
        <begin position="240"/>
        <end position="254"/>
    </location>
</feature>
<feature type="region of interest" description="Disordered" evidence="1">
    <location>
        <begin position="235"/>
        <end position="255"/>
    </location>
</feature>
<organism evidence="2 3">
    <name type="scientific">Lophiostoma macrostomum CBS 122681</name>
    <dbReference type="NCBI Taxonomy" id="1314788"/>
    <lineage>
        <taxon>Eukaryota</taxon>
        <taxon>Fungi</taxon>
        <taxon>Dikarya</taxon>
        <taxon>Ascomycota</taxon>
        <taxon>Pezizomycotina</taxon>
        <taxon>Dothideomycetes</taxon>
        <taxon>Pleosporomycetidae</taxon>
        <taxon>Pleosporales</taxon>
        <taxon>Lophiostomataceae</taxon>
        <taxon>Lophiostoma</taxon>
    </lineage>
</organism>
<evidence type="ECO:0000313" key="2">
    <source>
        <dbReference type="EMBL" id="KAF2649947.1"/>
    </source>
</evidence>